<feature type="signal peptide" evidence="2">
    <location>
        <begin position="1"/>
        <end position="19"/>
    </location>
</feature>
<evidence type="ECO:0000313" key="4">
    <source>
        <dbReference type="Proteomes" id="UP000572680"/>
    </source>
</evidence>
<organism evidence="3 4">
    <name type="scientific">Actinomadura namibiensis</name>
    <dbReference type="NCBI Taxonomy" id="182080"/>
    <lineage>
        <taxon>Bacteria</taxon>
        <taxon>Bacillati</taxon>
        <taxon>Actinomycetota</taxon>
        <taxon>Actinomycetes</taxon>
        <taxon>Streptosporangiales</taxon>
        <taxon>Thermomonosporaceae</taxon>
        <taxon>Actinomadura</taxon>
    </lineage>
</organism>
<evidence type="ECO:0000313" key="3">
    <source>
        <dbReference type="EMBL" id="MBA8957251.1"/>
    </source>
</evidence>
<name>A0A7W3QS17_ACTNM</name>
<dbReference type="Proteomes" id="UP000572680">
    <property type="component" value="Unassembled WGS sequence"/>
</dbReference>
<accession>A0A7W3QS17</accession>
<keyword evidence="4" id="KW-1185">Reference proteome</keyword>
<proteinExistence type="predicted"/>
<comment type="caution">
    <text evidence="3">The sequence shown here is derived from an EMBL/GenBank/DDBJ whole genome shotgun (WGS) entry which is preliminary data.</text>
</comment>
<dbReference type="AlphaFoldDB" id="A0A7W3QS17"/>
<evidence type="ECO:0000256" key="2">
    <source>
        <dbReference type="SAM" id="SignalP"/>
    </source>
</evidence>
<evidence type="ECO:0000256" key="1">
    <source>
        <dbReference type="SAM" id="MobiDB-lite"/>
    </source>
</evidence>
<sequence>MERARFTAFALVAALLVTASGCPPERSRRPADPCGPGVSRGGDGETVGVTECGEVFHPSLRDLSAKIKGENAFARAAPSSPTREAYVTIALMVPMSYRWGHQEAERRQALQEVQGA</sequence>
<reference evidence="3 4" key="1">
    <citation type="submission" date="2020-08" db="EMBL/GenBank/DDBJ databases">
        <title>Genomic Encyclopedia of Type Strains, Phase IV (KMG-IV): sequencing the most valuable type-strain genomes for metagenomic binning, comparative biology and taxonomic classification.</title>
        <authorList>
            <person name="Goeker M."/>
        </authorList>
    </citation>
    <scope>NUCLEOTIDE SEQUENCE [LARGE SCALE GENOMIC DNA]</scope>
    <source>
        <strain evidence="3 4">DSM 44197</strain>
    </source>
</reference>
<dbReference type="EMBL" id="JACJIA010000021">
    <property type="protein sequence ID" value="MBA8957251.1"/>
    <property type="molecule type" value="Genomic_DNA"/>
</dbReference>
<dbReference type="RefSeq" id="WP_182849087.1">
    <property type="nucleotide sequence ID" value="NZ_BAAALP010000041.1"/>
</dbReference>
<gene>
    <name evidence="3" type="ORF">HNR61_008944</name>
</gene>
<evidence type="ECO:0008006" key="5">
    <source>
        <dbReference type="Google" id="ProtNLM"/>
    </source>
</evidence>
<dbReference type="PROSITE" id="PS51257">
    <property type="entry name" value="PROKAR_LIPOPROTEIN"/>
    <property type="match status" value="1"/>
</dbReference>
<protein>
    <recommendedName>
        <fullName evidence="5">Lipoprotein</fullName>
    </recommendedName>
</protein>
<feature type="chain" id="PRO_5039289427" description="Lipoprotein" evidence="2">
    <location>
        <begin position="20"/>
        <end position="116"/>
    </location>
</feature>
<feature type="region of interest" description="Disordered" evidence="1">
    <location>
        <begin position="21"/>
        <end position="46"/>
    </location>
</feature>
<keyword evidence="2" id="KW-0732">Signal</keyword>